<keyword evidence="3" id="KW-1185">Reference proteome</keyword>
<feature type="domain" description="Arm DNA-binding" evidence="1">
    <location>
        <begin position="7"/>
        <end position="71"/>
    </location>
</feature>
<dbReference type="RefSeq" id="WP_353545602.1">
    <property type="nucleotide sequence ID" value="NZ_JAGKSB010000001.1"/>
</dbReference>
<sequence length="101" mass="11988">MIKVSFKTLKSGMFSTYLDIYYKTSDNKSKRSYEFLGIHVHKDYSSPRVWIMEKDSENMKLVQAIRNTRETVLNFAKHGYEKPNKRVLDLYSHKSFYGSFS</sequence>
<dbReference type="Pfam" id="PF17293">
    <property type="entry name" value="Arm-DNA-bind_5"/>
    <property type="match status" value="1"/>
</dbReference>
<dbReference type="EMBL" id="JAGKSB010000001">
    <property type="protein sequence ID" value="MBP3942120.1"/>
    <property type="molecule type" value="Genomic_DNA"/>
</dbReference>
<proteinExistence type="predicted"/>
<name>A0A8T4H4M9_9SPHI</name>
<comment type="caution">
    <text evidence="2">The sequence shown here is derived from an EMBL/GenBank/DDBJ whole genome shotgun (WGS) entry which is preliminary data.</text>
</comment>
<evidence type="ECO:0000313" key="2">
    <source>
        <dbReference type="EMBL" id="MBP3942120.1"/>
    </source>
</evidence>
<evidence type="ECO:0000259" key="1">
    <source>
        <dbReference type="Pfam" id="PF17293"/>
    </source>
</evidence>
<dbReference type="InterPro" id="IPR035386">
    <property type="entry name" value="Arm-DNA-bind_5"/>
</dbReference>
<reference evidence="2" key="1">
    <citation type="submission" date="2021-03" db="EMBL/GenBank/DDBJ databases">
        <authorList>
            <person name="Lu T."/>
            <person name="Wang Q."/>
            <person name="Han X."/>
        </authorList>
    </citation>
    <scope>NUCLEOTIDE SEQUENCE</scope>
    <source>
        <strain evidence="2">WQ 2009</strain>
    </source>
</reference>
<accession>A0A8T4H4M9</accession>
<gene>
    <name evidence="2" type="ORF">J5U18_00825</name>
</gene>
<organism evidence="2 3">
    <name type="scientific">Rhinopithecimicrobium faecis</name>
    <dbReference type="NCBI Taxonomy" id="2820698"/>
    <lineage>
        <taxon>Bacteria</taxon>
        <taxon>Pseudomonadati</taxon>
        <taxon>Bacteroidota</taxon>
        <taxon>Sphingobacteriia</taxon>
        <taxon>Sphingobacteriales</taxon>
        <taxon>Sphingobacteriaceae</taxon>
        <taxon>Rhinopithecimicrobium</taxon>
    </lineage>
</organism>
<evidence type="ECO:0000313" key="3">
    <source>
        <dbReference type="Proteomes" id="UP000679691"/>
    </source>
</evidence>
<dbReference type="Proteomes" id="UP000679691">
    <property type="component" value="Unassembled WGS sequence"/>
</dbReference>
<dbReference type="AlphaFoldDB" id="A0A8T4H4M9"/>
<protein>
    <recommendedName>
        <fullName evidence="1">Arm DNA-binding domain-containing protein</fullName>
    </recommendedName>
</protein>